<keyword evidence="14" id="KW-0969">Cilium</keyword>
<evidence type="ECO:0000313" key="15">
    <source>
        <dbReference type="Proteomes" id="UP000091969"/>
    </source>
</evidence>
<keyword evidence="15" id="KW-1185">Reference proteome</keyword>
<proteinExistence type="inferred from homology"/>
<dbReference type="EMBL" id="LZDH01000056">
    <property type="protein sequence ID" value="OBS30446.1"/>
    <property type="molecule type" value="Genomic_DNA"/>
</dbReference>
<keyword evidence="14" id="KW-0282">Flagellum</keyword>
<dbReference type="GO" id="GO:0071978">
    <property type="term" value="P:bacterial-type flagellum-dependent swarming motility"/>
    <property type="evidence" value="ECO:0007669"/>
    <property type="project" value="TreeGrafter"/>
</dbReference>
<protein>
    <recommendedName>
        <fullName evidence="4 12">Flagellar motor switch protein FliM</fullName>
    </recommendedName>
</protein>
<keyword evidence="7" id="KW-0997">Cell inner membrane</keyword>
<comment type="similarity">
    <text evidence="3">Belongs to the FliM family.</text>
</comment>
<name>A0A1A6DUU0_9BURK</name>
<dbReference type="GO" id="GO:0009425">
    <property type="term" value="C:bacterial-type flagellum basal body"/>
    <property type="evidence" value="ECO:0007669"/>
    <property type="project" value="UniProtKB-SubCell"/>
</dbReference>
<keyword evidence="14" id="KW-0966">Cell projection</keyword>
<dbReference type="CDD" id="cd17908">
    <property type="entry name" value="FliM"/>
    <property type="match status" value="1"/>
</dbReference>
<evidence type="ECO:0000256" key="6">
    <source>
        <dbReference type="ARBA" id="ARBA00022500"/>
    </source>
</evidence>
<dbReference type="InterPro" id="IPR001543">
    <property type="entry name" value="FliN-like_C"/>
</dbReference>
<dbReference type="RefSeq" id="WP_068608894.1">
    <property type="nucleotide sequence ID" value="NZ_LZDH01000056.1"/>
</dbReference>
<evidence type="ECO:0000313" key="14">
    <source>
        <dbReference type="EMBL" id="OBS30446.1"/>
    </source>
</evidence>
<gene>
    <name evidence="14" type="ORF">A9O67_05295</name>
</gene>
<keyword evidence="9" id="KW-0472">Membrane</keyword>
<evidence type="ECO:0000256" key="2">
    <source>
        <dbReference type="ARBA" id="ARBA00004417"/>
    </source>
</evidence>
<organism evidence="14 15">
    <name type="scientific">Tepidimonas fonticaldi</name>
    <dbReference type="NCBI Taxonomy" id="1101373"/>
    <lineage>
        <taxon>Bacteria</taxon>
        <taxon>Pseudomonadati</taxon>
        <taxon>Pseudomonadota</taxon>
        <taxon>Betaproteobacteria</taxon>
        <taxon>Burkholderiales</taxon>
        <taxon>Tepidimonas</taxon>
    </lineage>
</organism>
<dbReference type="InterPro" id="IPR036429">
    <property type="entry name" value="SpoA-like_sf"/>
</dbReference>
<comment type="function">
    <text evidence="11">FliM is one of three proteins (FliG, FliN, FliM) that forms the rotor-mounted switch complex (C ring), located at the base of the basal body. This complex interacts with the CheY and CheZ chemotaxis proteins, in addition to contacting components of the motor that determine the direction of flagellar rotation.</text>
</comment>
<dbReference type="OrthoDB" id="9806941at2"/>
<dbReference type="Gene3D" id="3.40.1550.10">
    <property type="entry name" value="CheC-like"/>
    <property type="match status" value="1"/>
</dbReference>
<evidence type="ECO:0000256" key="5">
    <source>
        <dbReference type="ARBA" id="ARBA00022475"/>
    </source>
</evidence>
<keyword evidence="10" id="KW-0975">Bacterial flagellum</keyword>
<dbReference type="PANTHER" id="PTHR30034:SF3">
    <property type="entry name" value="FLAGELLAR MOTOR SWITCH PROTEIN FLIM"/>
    <property type="match status" value="1"/>
</dbReference>
<evidence type="ECO:0000256" key="12">
    <source>
        <dbReference type="NCBIfam" id="TIGR01397"/>
    </source>
</evidence>
<reference evidence="14 15" key="1">
    <citation type="submission" date="2016-06" db="EMBL/GenBank/DDBJ databases">
        <title>Genome sequence of Tepidimonas fonticaldi PL17.</title>
        <authorList>
            <person name="Pinnaka A.K."/>
        </authorList>
    </citation>
    <scope>NUCLEOTIDE SEQUENCE [LARGE SCALE GENOMIC DNA]</scope>
    <source>
        <strain evidence="14 15">PL17</strain>
    </source>
</reference>
<evidence type="ECO:0000256" key="7">
    <source>
        <dbReference type="ARBA" id="ARBA00022519"/>
    </source>
</evidence>
<dbReference type="GO" id="GO:0003774">
    <property type="term" value="F:cytoskeletal motor activity"/>
    <property type="evidence" value="ECO:0007669"/>
    <property type="project" value="InterPro"/>
</dbReference>
<keyword evidence="8" id="KW-0283">Flagellar rotation</keyword>
<accession>A0A1A6DUU0</accession>
<evidence type="ECO:0000256" key="8">
    <source>
        <dbReference type="ARBA" id="ARBA00022779"/>
    </source>
</evidence>
<dbReference type="AlphaFoldDB" id="A0A1A6DUU0"/>
<dbReference type="GO" id="GO:0050918">
    <property type="term" value="P:positive chemotaxis"/>
    <property type="evidence" value="ECO:0007669"/>
    <property type="project" value="TreeGrafter"/>
</dbReference>
<dbReference type="SUPFAM" id="SSF101801">
    <property type="entry name" value="Surface presentation of antigens (SPOA)"/>
    <property type="match status" value="1"/>
</dbReference>
<evidence type="ECO:0000256" key="9">
    <source>
        <dbReference type="ARBA" id="ARBA00023136"/>
    </source>
</evidence>
<dbReference type="PRINTS" id="PR00955">
    <property type="entry name" value="FLGMOTORFLIM"/>
</dbReference>
<evidence type="ECO:0000259" key="13">
    <source>
        <dbReference type="Pfam" id="PF01052"/>
    </source>
</evidence>
<keyword evidence="6" id="KW-0145">Chemotaxis</keyword>
<dbReference type="GO" id="GO:0005886">
    <property type="term" value="C:plasma membrane"/>
    <property type="evidence" value="ECO:0007669"/>
    <property type="project" value="UniProtKB-SubCell"/>
</dbReference>
<dbReference type="InterPro" id="IPR001689">
    <property type="entry name" value="Flag_FliM"/>
</dbReference>
<dbReference type="PIRSF" id="PIRSF002888">
    <property type="entry name" value="FliM"/>
    <property type="match status" value="1"/>
</dbReference>
<feature type="domain" description="Flagellar motor switch protein FliN-like C-terminal" evidence="13">
    <location>
        <begin position="252"/>
        <end position="320"/>
    </location>
</feature>
<evidence type="ECO:0000256" key="3">
    <source>
        <dbReference type="ARBA" id="ARBA00011049"/>
    </source>
</evidence>
<sequence>MSDAFLSQDEIDALLEGVTGESQKLTKEEVQTGGIRSYDLSSQERIVRGRMPTMEVINERFARNLRVGLFNFIRRSPEISVGPVQVQKYSMFLRELVVPTNFNIMAVRPLRGSGLVVCEPTLLFGVIDSLFGGTGKFHTRIEGRDFSPTEQRVINRMVDVVAEEYKKAWKGVYPLELVYQRSEMQPQFATIATPSEIVVSTSFTLEIGDITGSLHVCIPYSTLEPIRDLLYSNTQGDSMEVDRRWVKLLSHEIQAAEVELVAELATAEATVEQLLAMKPGDFIELERQRIIQAKVDGVPVLECEYGTHNGKYALKVVRTIRSSDKSWHGHGATNYDK</sequence>
<evidence type="ECO:0000256" key="1">
    <source>
        <dbReference type="ARBA" id="ARBA00004117"/>
    </source>
</evidence>
<dbReference type="NCBIfam" id="TIGR01397">
    <property type="entry name" value="fliM_switch"/>
    <property type="match status" value="1"/>
</dbReference>
<dbReference type="InterPro" id="IPR028976">
    <property type="entry name" value="CheC-like_sf"/>
</dbReference>
<dbReference type="Pfam" id="PF01052">
    <property type="entry name" value="FliMN_C"/>
    <property type="match status" value="1"/>
</dbReference>
<dbReference type="SUPFAM" id="SSF103039">
    <property type="entry name" value="CheC-like"/>
    <property type="match status" value="1"/>
</dbReference>
<dbReference type="STRING" id="1101373.A9O67_05295"/>
<comment type="caution">
    <text evidence="14">The sequence shown here is derived from an EMBL/GenBank/DDBJ whole genome shotgun (WGS) entry which is preliminary data.</text>
</comment>
<evidence type="ECO:0000256" key="11">
    <source>
        <dbReference type="ARBA" id="ARBA00025044"/>
    </source>
</evidence>
<dbReference type="Pfam" id="PF02154">
    <property type="entry name" value="FliM"/>
    <property type="match status" value="1"/>
</dbReference>
<dbReference type="Gene3D" id="2.30.330.10">
    <property type="entry name" value="SpoA-like"/>
    <property type="match status" value="1"/>
</dbReference>
<evidence type="ECO:0000256" key="10">
    <source>
        <dbReference type="ARBA" id="ARBA00023143"/>
    </source>
</evidence>
<evidence type="ECO:0000256" key="4">
    <source>
        <dbReference type="ARBA" id="ARBA00021898"/>
    </source>
</evidence>
<dbReference type="Proteomes" id="UP000091969">
    <property type="component" value="Unassembled WGS sequence"/>
</dbReference>
<keyword evidence="5" id="KW-1003">Cell membrane</keyword>
<dbReference type="PANTHER" id="PTHR30034">
    <property type="entry name" value="FLAGELLAR MOTOR SWITCH PROTEIN FLIM"/>
    <property type="match status" value="1"/>
</dbReference>
<comment type="subcellular location">
    <subcellularLocation>
        <location evidence="1">Bacterial flagellum basal body</location>
    </subcellularLocation>
    <subcellularLocation>
        <location evidence="2">Cell inner membrane</location>
        <topology evidence="2">Peripheral membrane protein</topology>
    </subcellularLocation>
</comment>